<organism evidence="1 2">
    <name type="scientific">Ixodes persulcatus</name>
    <name type="common">Taiga tick</name>
    <dbReference type="NCBI Taxonomy" id="34615"/>
    <lineage>
        <taxon>Eukaryota</taxon>
        <taxon>Metazoa</taxon>
        <taxon>Ecdysozoa</taxon>
        <taxon>Arthropoda</taxon>
        <taxon>Chelicerata</taxon>
        <taxon>Arachnida</taxon>
        <taxon>Acari</taxon>
        <taxon>Parasitiformes</taxon>
        <taxon>Ixodida</taxon>
        <taxon>Ixodoidea</taxon>
        <taxon>Ixodidae</taxon>
        <taxon>Ixodinae</taxon>
        <taxon>Ixodes</taxon>
    </lineage>
</organism>
<dbReference type="EMBL" id="JABSTQ010010619">
    <property type="protein sequence ID" value="KAG0419468.1"/>
    <property type="molecule type" value="Genomic_DNA"/>
</dbReference>
<protein>
    <submittedName>
        <fullName evidence="1">Uncharacterized protein</fullName>
    </submittedName>
</protein>
<gene>
    <name evidence="1" type="ORF">HPB47_004084</name>
</gene>
<evidence type="ECO:0000313" key="2">
    <source>
        <dbReference type="Proteomes" id="UP000805193"/>
    </source>
</evidence>
<proteinExistence type="predicted"/>
<sequence length="536" mass="60406">MAKPVNVAAAKRDDLRFFTEGRHTDVEFLVEHGSDPPKSFKAHKMVLAMRNEVFETMFCGSLPEKDKVRVTDLHPDGFSAFLKYVYSQKATFVDVKQALHTRTAAEKYMESELVEACHRFIRNSMQSTDVCDVLEYAVKNGNLANFDDLINKFLNMSGVQVLESKAFIAASKETVLRILKDPQLYVKEYNVIKSVYAWAIARCGTETGIPSPVALQSTMRPFLPELRFLTLSPLEFVEGPVAWNILTEAEALAVLSNIVKHGSKEWPVGFCTNRRARTEDRAKRNFWEKNLQRSDKRLEETSAACELHFEPRFILRDYVHIIGGKERLRQTRYRLCCQVYPSICDDLPAGREERKRKASSPEPIVAKRSWLARETGELCCAFWAPRRLGRRNLLGVQKAQHSTPDPLSPVVNSEAPAVIPQGIDRDALGSLNVPTPYWAVHKFSNFDGVAYLETALEPKSNKISIERAVFFCLDSLPDVVCQAYLQGHFVDDTAVRTTHEAEEALRRAASLALCSGALSSTEISTADLTEGLQRKL</sequence>
<keyword evidence="2" id="KW-1185">Reference proteome</keyword>
<comment type="caution">
    <text evidence="1">The sequence shown here is derived from an EMBL/GenBank/DDBJ whole genome shotgun (WGS) entry which is preliminary data.</text>
</comment>
<evidence type="ECO:0000313" key="1">
    <source>
        <dbReference type="EMBL" id="KAG0419468.1"/>
    </source>
</evidence>
<accession>A0AC60PIA8</accession>
<dbReference type="Proteomes" id="UP000805193">
    <property type="component" value="Unassembled WGS sequence"/>
</dbReference>
<reference evidence="1 2" key="1">
    <citation type="journal article" date="2020" name="Cell">
        <title>Large-Scale Comparative Analyses of Tick Genomes Elucidate Their Genetic Diversity and Vector Capacities.</title>
        <authorList>
            <consortium name="Tick Genome and Microbiome Consortium (TIGMIC)"/>
            <person name="Jia N."/>
            <person name="Wang J."/>
            <person name="Shi W."/>
            <person name="Du L."/>
            <person name="Sun Y."/>
            <person name="Zhan W."/>
            <person name="Jiang J.F."/>
            <person name="Wang Q."/>
            <person name="Zhang B."/>
            <person name="Ji P."/>
            <person name="Bell-Sakyi L."/>
            <person name="Cui X.M."/>
            <person name="Yuan T.T."/>
            <person name="Jiang B.G."/>
            <person name="Yang W.F."/>
            <person name="Lam T.T."/>
            <person name="Chang Q.C."/>
            <person name="Ding S.J."/>
            <person name="Wang X.J."/>
            <person name="Zhu J.G."/>
            <person name="Ruan X.D."/>
            <person name="Zhao L."/>
            <person name="Wei J.T."/>
            <person name="Ye R.Z."/>
            <person name="Que T.C."/>
            <person name="Du C.H."/>
            <person name="Zhou Y.H."/>
            <person name="Cheng J.X."/>
            <person name="Dai P.F."/>
            <person name="Guo W.B."/>
            <person name="Han X.H."/>
            <person name="Huang E.J."/>
            <person name="Li L.F."/>
            <person name="Wei W."/>
            <person name="Gao Y.C."/>
            <person name="Liu J.Z."/>
            <person name="Shao H.Z."/>
            <person name="Wang X."/>
            <person name="Wang C.C."/>
            <person name="Yang T.C."/>
            <person name="Huo Q.B."/>
            <person name="Li W."/>
            <person name="Chen H.Y."/>
            <person name="Chen S.E."/>
            <person name="Zhou L.G."/>
            <person name="Ni X.B."/>
            <person name="Tian J.H."/>
            <person name="Sheng Y."/>
            <person name="Liu T."/>
            <person name="Pan Y.S."/>
            <person name="Xia L.Y."/>
            <person name="Li J."/>
            <person name="Zhao F."/>
            <person name="Cao W.C."/>
        </authorList>
    </citation>
    <scope>NUCLEOTIDE SEQUENCE [LARGE SCALE GENOMIC DNA]</scope>
    <source>
        <strain evidence="1">Iper-2018</strain>
    </source>
</reference>
<name>A0AC60PIA8_IXOPE</name>